<dbReference type="InterPro" id="IPR058912">
    <property type="entry name" value="HTH_animal"/>
</dbReference>
<dbReference type="InterPro" id="IPR043502">
    <property type="entry name" value="DNA/RNA_pol_sf"/>
</dbReference>
<dbReference type="Pfam" id="PF00078">
    <property type="entry name" value="RVT_1"/>
    <property type="match status" value="1"/>
</dbReference>
<dbReference type="PANTHER" id="PTHR21301:SF10">
    <property type="entry name" value="REVERSE TRANSCRIPTASE DOMAIN-CONTAINING PROTEIN"/>
    <property type="match status" value="1"/>
</dbReference>
<evidence type="ECO:0000313" key="2">
    <source>
        <dbReference type="EMBL" id="KAK6748874.1"/>
    </source>
</evidence>
<organism evidence="2 3">
    <name type="scientific">Necator americanus</name>
    <name type="common">Human hookworm</name>
    <dbReference type="NCBI Taxonomy" id="51031"/>
    <lineage>
        <taxon>Eukaryota</taxon>
        <taxon>Metazoa</taxon>
        <taxon>Ecdysozoa</taxon>
        <taxon>Nematoda</taxon>
        <taxon>Chromadorea</taxon>
        <taxon>Rhabditida</taxon>
        <taxon>Rhabditina</taxon>
        <taxon>Rhabditomorpha</taxon>
        <taxon>Strongyloidea</taxon>
        <taxon>Ancylostomatidae</taxon>
        <taxon>Bunostominae</taxon>
        <taxon>Necator</taxon>
    </lineage>
</organism>
<gene>
    <name evidence="2" type="primary">Necator_chrIV.g14770</name>
    <name evidence="2" type="ORF">RB195_001475</name>
</gene>
<evidence type="ECO:0000259" key="1">
    <source>
        <dbReference type="PROSITE" id="PS50878"/>
    </source>
</evidence>
<reference evidence="2 3" key="1">
    <citation type="submission" date="2023-08" db="EMBL/GenBank/DDBJ databases">
        <title>A Necator americanus chromosomal reference genome.</title>
        <authorList>
            <person name="Ilik V."/>
            <person name="Petrzelkova K.J."/>
            <person name="Pardy F."/>
            <person name="Fuh T."/>
            <person name="Niatou-Singa F.S."/>
            <person name="Gouil Q."/>
            <person name="Baker L."/>
            <person name="Ritchie M.E."/>
            <person name="Jex A.R."/>
            <person name="Gazzola D."/>
            <person name="Li H."/>
            <person name="Toshio Fujiwara R."/>
            <person name="Zhan B."/>
            <person name="Aroian R.V."/>
            <person name="Pafco B."/>
            <person name="Schwarz E.M."/>
        </authorList>
    </citation>
    <scope>NUCLEOTIDE SEQUENCE [LARGE SCALE GENOMIC DNA]</scope>
    <source>
        <strain evidence="2 3">Aroian</strain>
        <tissue evidence="2">Whole animal</tissue>
    </source>
</reference>
<dbReference type="SUPFAM" id="SSF56672">
    <property type="entry name" value="DNA/RNA polymerases"/>
    <property type="match status" value="1"/>
</dbReference>
<evidence type="ECO:0000313" key="3">
    <source>
        <dbReference type="Proteomes" id="UP001303046"/>
    </source>
</evidence>
<sequence length="345" mass="39559">MESFEVTSLYTNVQNKQALQALSEMLDRHGRSIETFGLSKQRIMILINECLQCNILKWSGKYFSQIRGLAMGQRLAPVLAVCFMSRIEQPVIERLPQMYCRYIDDCFIITSTQSEIYECFRILNERSQYIKLTREQPKDGWLTYLNAQIKLHNGIASVKWYRKESSKNVLINTKSTHPNGMKKAIIRNMVKTATAMCTGDREREESLKLATSIASSYGCSRLKFNTQSRTTNNIVRIPREGRIPLCIVSYTLTIHRTLLRAQLQDYVVLVNIPNDSIKRQLVRNRFCDGQCVSERCVVDPFGKAGDCANIGVIYRLGCLTCNAMYIGETRRMLNGTFAYQGTFGW</sequence>
<dbReference type="PANTHER" id="PTHR21301">
    <property type="entry name" value="REVERSE TRANSCRIPTASE"/>
    <property type="match status" value="1"/>
</dbReference>
<dbReference type="Proteomes" id="UP001303046">
    <property type="component" value="Unassembled WGS sequence"/>
</dbReference>
<protein>
    <recommendedName>
        <fullName evidence="1">Reverse transcriptase domain-containing protein</fullName>
    </recommendedName>
</protein>
<keyword evidence="3" id="KW-1185">Reference proteome</keyword>
<dbReference type="PROSITE" id="PS50878">
    <property type="entry name" value="RT_POL"/>
    <property type="match status" value="1"/>
</dbReference>
<accession>A0ABR1DEG6</accession>
<feature type="domain" description="Reverse transcriptase" evidence="1">
    <location>
        <begin position="1"/>
        <end position="157"/>
    </location>
</feature>
<dbReference type="EMBL" id="JAVFWL010000004">
    <property type="protein sequence ID" value="KAK6748874.1"/>
    <property type="molecule type" value="Genomic_DNA"/>
</dbReference>
<dbReference type="InterPro" id="IPR000477">
    <property type="entry name" value="RT_dom"/>
</dbReference>
<proteinExistence type="predicted"/>
<comment type="caution">
    <text evidence="2">The sequence shown here is derived from an EMBL/GenBank/DDBJ whole genome shotgun (WGS) entry which is preliminary data.</text>
</comment>
<name>A0ABR1DEG6_NECAM</name>
<dbReference type="Pfam" id="PF26215">
    <property type="entry name" value="HTH_animal"/>
    <property type="match status" value="1"/>
</dbReference>